<sequence>MSLLLLFNQGGGGSGGTHNADATLTASGSLAATATQDTSTTATLAATGTLAAAGERTQAATATLNATGELTSTGVRAQDTTATLAATGALAGSGLRSTDATATLAATGTLTADGEIPGQLQHVFTDQTPTITDASDGTPGITFGTTIRSAVDGYVTGVRWYTTTTTSGTYIGALYEVTAADDPTPAGTELAQKTLVGSPTSSGWNSITFDSPVPITAGVLYRAAVHSSAGRYVYSANVHNSDITNGDLIADAAGDDPVGLGTLRQATFTISAGLAYPATGAGSNGSYFADWDFVADALPVEGSATLAATGGLTAAGDRTAVATVTLSGSGSLAAAADRSQFADTTLSGTGTLNATAALAAADAATLSASGALAATAARETSDTATLSVQGALTAASTVERVTLATFAGTAALAAIGEVANEQAATLAASASLTASATIAHSTAGTFAAVGSLTAEAGSSVSATAVLAGTGTLSAATVTRRQPGRYTTGSTRPRITAGSVRAGTYRTGGVDG</sequence>
<dbReference type="InterPro" id="IPR025141">
    <property type="entry name" value="DUF4082"/>
</dbReference>
<dbReference type="RefSeq" id="WP_183225086.1">
    <property type="nucleotide sequence ID" value="NZ_BMPW01000020.1"/>
</dbReference>
<accession>A0A7W5AMR9</accession>
<evidence type="ECO:0000313" key="3">
    <source>
        <dbReference type="Proteomes" id="UP000590749"/>
    </source>
</evidence>
<proteinExistence type="predicted"/>
<keyword evidence="3" id="KW-1185">Reference proteome</keyword>
<evidence type="ECO:0000313" key="2">
    <source>
        <dbReference type="EMBL" id="MBB3099000.1"/>
    </source>
</evidence>
<organism evidence="2 3">
    <name type="scientific">Actinoplanes campanulatus</name>
    <dbReference type="NCBI Taxonomy" id="113559"/>
    <lineage>
        <taxon>Bacteria</taxon>
        <taxon>Bacillati</taxon>
        <taxon>Actinomycetota</taxon>
        <taxon>Actinomycetes</taxon>
        <taxon>Micromonosporales</taxon>
        <taxon>Micromonosporaceae</taxon>
        <taxon>Actinoplanes</taxon>
    </lineage>
</organism>
<evidence type="ECO:0000259" key="1">
    <source>
        <dbReference type="Pfam" id="PF13313"/>
    </source>
</evidence>
<gene>
    <name evidence="2" type="ORF">FHR83_006706</name>
</gene>
<name>A0A7W5AMR9_9ACTN</name>
<protein>
    <recommendedName>
        <fullName evidence="1">DUF4082 domain-containing protein</fullName>
    </recommendedName>
</protein>
<feature type="domain" description="DUF4082" evidence="1">
    <location>
        <begin position="127"/>
        <end position="255"/>
    </location>
</feature>
<dbReference type="Proteomes" id="UP000590749">
    <property type="component" value="Unassembled WGS sequence"/>
</dbReference>
<dbReference type="Pfam" id="PF13313">
    <property type="entry name" value="DUF4082"/>
    <property type="match status" value="1"/>
</dbReference>
<dbReference type="AlphaFoldDB" id="A0A7W5AMR9"/>
<reference evidence="2 3" key="1">
    <citation type="submission" date="2020-08" db="EMBL/GenBank/DDBJ databases">
        <title>Genomic Encyclopedia of Type Strains, Phase III (KMG-III): the genomes of soil and plant-associated and newly described type strains.</title>
        <authorList>
            <person name="Whitman W."/>
        </authorList>
    </citation>
    <scope>NUCLEOTIDE SEQUENCE [LARGE SCALE GENOMIC DNA]</scope>
    <source>
        <strain evidence="2 3">CECT 3287</strain>
    </source>
</reference>
<dbReference type="EMBL" id="JACHXF010000017">
    <property type="protein sequence ID" value="MBB3099000.1"/>
    <property type="molecule type" value="Genomic_DNA"/>
</dbReference>
<comment type="caution">
    <text evidence="2">The sequence shown here is derived from an EMBL/GenBank/DDBJ whole genome shotgun (WGS) entry which is preliminary data.</text>
</comment>